<dbReference type="CTD" id="20205434"/>
<evidence type="ECO:0008006" key="5">
    <source>
        <dbReference type="Google" id="ProtNLM"/>
    </source>
</evidence>
<dbReference type="KEGG" id="hro:HELRODRAFT_175556"/>
<dbReference type="InParanoid" id="T1F9D5"/>
<evidence type="ECO:0000256" key="1">
    <source>
        <dbReference type="SAM" id="SignalP"/>
    </source>
</evidence>
<dbReference type="EMBL" id="KB096900">
    <property type="protein sequence ID" value="ESO00588.1"/>
    <property type="molecule type" value="Genomic_DNA"/>
</dbReference>
<dbReference type="EnsemblMetazoa" id="HelroT175556">
    <property type="protein sequence ID" value="HelroP175556"/>
    <property type="gene ID" value="HelroG175556"/>
</dbReference>
<sequence>MHRIAVRLYAILCLTLFSAVFVSSSYTPNYDAILSAEKNSEYDYPKRYSPNFQSSSELTVTEPTDNSLSECVSACYGTAAESCLAECLLADRNNRQLEKSTRRLTHKTTTKKYEDDKMASQHRVTSAHKRTYNDITYLCLKYLCGQYQPGSLNEIWCRNYNKC</sequence>
<dbReference type="RefSeq" id="XP_009021225.1">
    <property type="nucleotide sequence ID" value="XM_009022977.1"/>
</dbReference>
<evidence type="ECO:0000313" key="2">
    <source>
        <dbReference type="EMBL" id="ESO00588.1"/>
    </source>
</evidence>
<accession>T1F9D5</accession>
<name>T1F9D5_HELRO</name>
<dbReference type="HOGENOM" id="CLU_1628852_0_0_1"/>
<dbReference type="Proteomes" id="UP000015101">
    <property type="component" value="Unassembled WGS sequence"/>
</dbReference>
<feature type="signal peptide" evidence="1">
    <location>
        <begin position="1"/>
        <end position="24"/>
    </location>
</feature>
<reference evidence="2 4" key="2">
    <citation type="journal article" date="2013" name="Nature">
        <title>Insights into bilaterian evolution from three spiralian genomes.</title>
        <authorList>
            <person name="Simakov O."/>
            <person name="Marletaz F."/>
            <person name="Cho S.J."/>
            <person name="Edsinger-Gonzales E."/>
            <person name="Havlak P."/>
            <person name="Hellsten U."/>
            <person name="Kuo D.H."/>
            <person name="Larsson T."/>
            <person name="Lv J."/>
            <person name="Arendt D."/>
            <person name="Savage R."/>
            <person name="Osoegawa K."/>
            <person name="de Jong P."/>
            <person name="Grimwood J."/>
            <person name="Chapman J.A."/>
            <person name="Shapiro H."/>
            <person name="Aerts A."/>
            <person name="Otillar R.P."/>
            <person name="Terry A.Y."/>
            <person name="Boore J.L."/>
            <person name="Grigoriev I.V."/>
            <person name="Lindberg D.R."/>
            <person name="Seaver E.C."/>
            <person name="Weisblat D.A."/>
            <person name="Putnam N.H."/>
            <person name="Rokhsar D.S."/>
        </authorList>
    </citation>
    <scope>NUCLEOTIDE SEQUENCE</scope>
</reference>
<feature type="chain" id="PRO_5010980369" description="Apple domain-containing protein" evidence="1">
    <location>
        <begin position="25"/>
        <end position="163"/>
    </location>
</feature>
<dbReference type="AlphaFoldDB" id="T1F9D5"/>
<reference evidence="4" key="1">
    <citation type="submission" date="2012-12" db="EMBL/GenBank/DDBJ databases">
        <authorList>
            <person name="Hellsten U."/>
            <person name="Grimwood J."/>
            <person name="Chapman J.A."/>
            <person name="Shapiro H."/>
            <person name="Aerts A."/>
            <person name="Otillar R.P."/>
            <person name="Terry A.Y."/>
            <person name="Boore J.L."/>
            <person name="Simakov O."/>
            <person name="Marletaz F."/>
            <person name="Cho S.-J."/>
            <person name="Edsinger-Gonzales E."/>
            <person name="Havlak P."/>
            <person name="Kuo D.-H."/>
            <person name="Larsson T."/>
            <person name="Lv J."/>
            <person name="Arendt D."/>
            <person name="Savage R."/>
            <person name="Osoegawa K."/>
            <person name="de Jong P."/>
            <person name="Lindberg D.R."/>
            <person name="Seaver E.C."/>
            <person name="Weisblat D.A."/>
            <person name="Putnam N.H."/>
            <person name="Grigoriev I.V."/>
            <person name="Rokhsar D.S."/>
        </authorList>
    </citation>
    <scope>NUCLEOTIDE SEQUENCE</scope>
</reference>
<reference evidence="3" key="3">
    <citation type="submission" date="2015-06" db="UniProtKB">
        <authorList>
            <consortium name="EnsemblMetazoa"/>
        </authorList>
    </citation>
    <scope>IDENTIFICATION</scope>
</reference>
<keyword evidence="1" id="KW-0732">Signal</keyword>
<gene>
    <name evidence="3" type="primary">20205434</name>
    <name evidence="2" type="ORF">HELRODRAFT_175556</name>
</gene>
<evidence type="ECO:0000313" key="4">
    <source>
        <dbReference type="Proteomes" id="UP000015101"/>
    </source>
</evidence>
<dbReference type="GeneID" id="20205434"/>
<dbReference type="EMBL" id="AMQM01005329">
    <property type="status" value="NOT_ANNOTATED_CDS"/>
    <property type="molecule type" value="Genomic_DNA"/>
</dbReference>
<proteinExistence type="predicted"/>
<evidence type="ECO:0000313" key="3">
    <source>
        <dbReference type="EnsemblMetazoa" id="HelroP175556"/>
    </source>
</evidence>
<protein>
    <recommendedName>
        <fullName evidence="5">Apple domain-containing protein</fullName>
    </recommendedName>
</protein>
<organism evidence="3 4">
    <name type="scientific">Helobdella robusta</name>
    <name type="common">Californian leech</name>
    <dbReference type="NCBI Taxonomy" id="6412"/>
    <lineage>
        <taxon>Eukaryota</taxon>
        <taxon>Metazoa</taxon>
        <taxon>Spiralia</taxon>
        <taxon>Lophotrochozoa</taxon>
        <taxon>Annelida</taxon>
        <taxon>Clitellata</taxon>
        <taxon>Hirudinea</taxon>
        <taxon>Rhynchobdellida</taxon>
        <taxon>Glossiphoniidae</taxon>
        <taxon>Helobdella</taxon>
    </lineage>
</organism>
<keyword evidence="4" id="KW-1185">Reference proteome</keyword>